<dbReference type="AlphaFoldDB" id="A0AB35FN57"/>
<proteinExistence type="predicted"/>
<name>A0AB35FN57_9HYPH</name>
<dbReference type="InterPro" id="IPR042095">
    <property type="entry name" value="SUMF_sf"/>
</dbReference>
<dbReference type="InterPro" id="IPR051043">
    <property type="entry name" value="Sulfatase_Mod_Factor_Kinase"/>
</dbReference>
<sequence>MSMALAFAPMAATDAPADVAWKTVDLDPVAETTDLKAKTTALIATAKVSQALDPAVARPSNAYVIPGKITRIIDCADVCPEMIVVPAGEFVMGTDKSDTGHKPDEAPLRRVTIGQPFAVARFDVTVAEYEAFTAETGRAVDNGCNTTDSDGKRARNPQANWRNPGFDQGPDEPVVCVSWHDAKAYAAWLSAKTGHGYRLLSEAEWEYAARARTRSQFQWGHSEADACAYANVADATLKASFPDWSAFSCSDGFHYTAPVGRFPANALGLYDMAGNVWSWTEDCYADYAVVPSDGSANLSGQCARRVLRGGSWGNDPRGVRVAERDAHTPDARGSGGGFRVARTLDILP</sequence>
<dbReference type="Proteomes" id="UP000758022">
    <property type="component" value="Unassembled WGS sequence"/>
</dbReference>
<dbReference type="InterPro" id="IPR016187">
    <property type="entry name" value="CTDL_fold"/>
</dbReference>
<evidence type="ECO:0000313" key="3">
    <source>
        <dbReference type="EMBL" id="MBY3068277.1"/>
    </source>
</evidence>
<protein>
    <submittedName>
        <fullName evidence="3">Formylglycine-generating enzyme family protein</fullName>
    </submittedName>
</protein>
<dbReference type="Pfam" id="PF03781">
    <property type="entry name" value="FGE-sulfatase"/>
    <property type="match status" value="1"/>
</dbReference>
<dbReference type="Gene3D" id="3.90.1580.10">
    <property type="entry name" value="paralog of FGE (formylglycine-generating enzyme)"/>
    <property type="match status" value="1"/>
</dbReference>
<evidence type="ECO:0000256" key="1">
    <source>
        <dbReference type="SAM" id="MobiDB-lite"/>
    </source>
</evidence>
<organism evidence="3 4">
    <name type="scientific">Rhizobium laguerreae</name>
    <dbReference type="NCBI Taxonomy" id="1076926"/>
    <lineage>
        <taxon>Bacteria</taxon>
        <taxon>Pseudomonadati</taxon>
        <taxon>Pseudomonadota</taxon>
        <taxon>Alphaproteobacteria</taxon>
        <taxon>Hyphomicrobiales</taxon>
        <taxon>Rhizobiaceae</taxon>
        <taxon>Rhizobium/Agrobacterium group</taxon>
        <taxon>Rhizobium</taxon>
    </lineage>
</organism>
<feature type="region of interest" description="Disordered" evidence="1">
    <location>
        <begin position="143"/>
        <end position="167"/>
    </location>
</feature>
<feature type="domain" description="Sulfatase-modifying factor enzyme-like" evidence="2">
    <location>
        <begin position="79"/>
        <end position="342"/>
    </location>
</feature>
<evidence type="ECO:0000259" key="2">
    <source>
        <dbReference type="Pfam" id="PF03781"/>
    </source>
</evidence>
<dbReference type="PANTHER" id="PTHR23150:SF35">
    <property type="entry name" value="BLL6746 PROTEIN"/>
    <property type="match status" value="1"/>
</dbReference>
<evidence type="ECO:0000313" key="4">
    <source>
        <dbReference type="Proteomes" id="UP000758022"/>
    </source>
</evidence>
<accession>A0AB35FN57</accession>
<dbReference type="EMBL" id="JAAXQQ010000015">
    <property type="protein sequence ID" value="MBY3068277.1"/>
    <property type="molecule type" value="Genomic_DNA"/>
</dbReference>
<comment type="caution">
    <text evidence="3">The sequence shown here is derived from an EMBL/GenBank/DDBJ whole genome shotgun (WGS) entry which is preliminary data.</text>
</comment>
<dbReference type="GO" id="GO:0120147">
    <property type="term" value="F:formylglycine-generating oxidase activity"/>
    <property type="evidence" value="ECO:0007669"/>
    <property type="project" value="TreeGrafter"/>
</dbReference>
<gene>
    <name evidence="3" type="ORF">HFO74_33550</name>
</gene>
<dbReference type="InterPro" id="IPR005532">
    <property type="entry name" value="SUMF_dom"/>
</dbReference>
<reference evidence="3" key="1">
    <citation type="submission" date="2020-04" db="EMBL/GenBank/DDBJ databases">
        <title>Global-level population genomics supports evidence of horizontal gene transfer on evolution of Rhizobia in Lentils.</title>
        <authorList>
            <person name="Gai Y."/>
            <person name="Cook D."/>
            <person name="Riely B."/>
        </authorList>
    </citation>
    <scope>NUCLEOTIDE SEQUENCE</scope>
    <source>
        <strain evidence="3">TLR9</strain>
    </source>
</reference>
<dbReference type="SUPFAM" id="SSF56436">
    <property type="entry name" value="C-type lectin-like"/>
    <property type="match status" value="1"/>
</dbReference>
<dbReference type="PANTHER" id="PTHR23150">
    <property type="entry name" value="SULFATASE MODIFYING FACTOR 1, 2"/>
    <property type="match status" value="1"/>
</dbReference>